<gene>
    <name evidence="11" type="ORF">QJS35_11630</name>
</gene>
<keyword evidence="6" id="KW-0238">DNA-binding</keyword>
<comment type="subcellular location">
    <subcellularLocation>
        <location evidence="1">Cytoplasm</location>
    </subcellularLocation>
</comment>
<dbReference type="InterPro" id="IPR011006">
    <property type="entry name" value="CheY-like_superfamily"/>
</dbReference>
<dbReference type="InterPro" id="IPR041522">
    <property type="entry name" value="CdaR_GGDEF"/>
</dbReference>
<dbReference type="Pfam" id="PF00072">
    <property type="entry name" value="Response_reg"/>
    <property type="match status" value="1"/>
</dbReference>
<proteinExistence type="predicted"/>
<dbReference type="EMBL" id="JASKHM010000006">
    <property type="protein sequence ID" value="MEQ4483046.1"/>
    <property type="molecule type" value="Genomic_DNA"/>
</dbReference>
<evidence type="ECO:0000256" key="4">
    <source>
        <dbReference type="ARBA" id="ARBA00023012"/>
    </source>
</evidence>
<dbReference type="InterPro" id="IPR018060">
    <property type="entry name" value="HTH_AraC"/>
</dbReference>
<dbReference type="SUPFAM" id="SSF46689">
    <property type="entry name" value="Homeodomain-like"/>
    <property type="match status" value="1"/>
</dbReference>
<feature type="domain" description="Response regulatory" evidence="10">
    <location>
        <begin position="3"/>
        <end position="120"/>
    </location>
</feature>
<dbReference type="InterPro" id="IPR051552">
    <property type="entry name" value="HptR"/>
</dbReference>
<dbReference type="CDD" id="cd17536">
    <property type="entry name" value="REC_YesN-like"/>
    <property type="match status" value="1"/>
</dbReference>
<dbReference type="SUPFAM" id="SSF52172">
    <property type="entry name" value="CheY-like"/>
    <property type="match status" value="1"/>
</dbReference>
<evidence type="ECO:0000256" key="6">
    <source>
        <dbReference type="ARBA" id="ARBA00023125"/>
    </source>
</evidence>
<keyword evidence="2" id="KW-0963">Cytoplasm</keyword>
<comment type="caution">
    <text evidence="11">The sequence shown here is derived from an EMBL/GenBank/DDBJ whole genome shotgun (WGS) entry which is preliminary data.</text>
</comment>
<evidence type="ECO:0000256" key="8">
    <source>
        <dbReference type="PROSITE-ProRule" id="PRU00169"/>
    </source>
</evidence>
<keyword evidence="7" id="KW-0804">Transcription</keyword>
<sequence>MLKVLIVDDEYYFRQSLKASIAWEELGFRVCGEANNGMDALNKAEQLQPDILLVDINMPHMDGLQMISEIKRFQMDSKIIILTGYSEFQYAKQAVELGVYNYLLKPVNEVELTDILLELKQLIVNERAVRVEMEMIKQKYKEQLPMFRDKLMNDLLHGNVSGLANDLPEQFRQLGIDTSFPYYRSLAIEMDAADDRMHEKPLWLFAVGNMAKELLEPYYGAYVCQDYAGKIGIIVGVREIENNDSHIAAVSDRICANVLKWLKFAVTIGIGNDYRGLKDMNVSYKEAQVALQHKALSEGSRVILHRAIEEKGLSSSPMSSDIRAGLLMSLRLGKTDEATEVIRRILSAFRTRDWSHEMLVVASIELFLVCLEFLAENNEPIERIIPKNVNVLDVVAAKSTIEELERWMADLFGRCIETVQRKKTDRSHILVGEAKQFIQQHYTKMDLKIEDICKHLYIHYAYICYIFKKTTGTTIVNYLTETRILKAKEHFDRGNDYIAEVAEKVGYGDANYFSKCFKKQTGVTPSAYIQSLKGK</sequence>
<dbReference type="InterPro" id="IPR020449">
    <property type="entry name" value="Tscrpt_reg_AraC-type_HTH"/>
</dbReference>
<dbReference type="Gene3D" id="3.40.50.2300">
    <property type="match status" value="1"/>
</dbReference>
<keyword evidence="5" id="KW-0805">Transcription regulation</keyword>
<reference evidence="11 12" key="1">
    <citation type="journal article" date="2023" name="Genome Announc.">
        <title>Pan-Genome Analyses of the Genus Cohnella and Proposal of the Novel Species Cohnella silvisoli sp. nov., Isolated from Forest Soil.</title>
        <authorList>
            <person name="Wang C."/>
            <person name="Mao L."/>
            <person name="Bao G."/>
            <person name="Zhu H."/>
        </authorList>
    </citation>
    <scope>NUCLEOTIDE SEQUENCE [LARGE SCALE GENOMIC DNA]</scope>
    <source>
        <strain evidence="11 12">NL03-T5-1</strain>
    </source>
</reference>
<feature type="domain" description="HTH araC/xylS-type" evidence="9">
    <location>
        <begin position="432"/>
        <end position="531"/>
    </location>
</feature>
<name>A0ABV1KSV0_9BACL</name>
<dbReference type="PRINTS" id="PR00032">
    <property type="entry name" value="HTHARAC"/>
</dbReference>
<dbReference type="InterPro" id="IPR001789">
    <property type="entry name" value="Sig_transdc_resp-reg_receiver"/>
</dbReference>
<keyword evidence="3 8" id="KW-0597">Phosphoprotein</keyword>
<dbReference type="InterPro" id="IPR009057">
    <property type="entry name" value="Homeodomain-like_sf"/>
</dbReference>
<dbReference type="PANTHER" id="PTHR42713">
    <property type="entry name" value="HISTIDINE KINASE-RELATED"/>
    <property type="match status" value="1"/>
</dbReference>
<accession>A0ABV1KSV0</accession>
<feature type="modified residue" description="4-aspartylphosphate" evidence="8">
    <location>
        <position position="55"/>
    </location>
</feature>
<dbReference type="PROSITE" id="PS50110">
    <property type="entry name" value="RESPONSE_REGULATORY"/>
    <property type="match status" value="1"/>
</dbReference>
<evidence type="ECO:0000256" key="3">
    <source>
        <dbReference type="ARBA" id="ARBA00022553"/>
    </source>
</evidence>
<organism evidence="11 12">
    <name type="scientific">Cohnella silvisoli</name>
    <dbReference type="NCBI Taxonomy" id="2873699"/>
    <lineage>
        <taxon>Bacteria</taxon>
        <taxon>Bacillati</taxon>
        <taxon>Bacillota</taxon>
        <taxon>Bacilli</taxon>
        <taxon>Bacillales</taxon>
        <taxon>Paenibacillaceae</taxon>
        <taxon>Cohnella</taxon>
    </lineage>
</organism>
<dbReference type="PROSITE" id="PS01124">
    <property type="entry name" value="HTH_ARAC_FAMILY_2"/>
    <property type="match status" value="1"/>
</dbReference>
<evidence type="ECO:0000313" key="12">
    <source>
        <dbReference type="Proteomes" id="UP001493487"/>
    </source>
</evidence>
<evidence type="ECO:0000256" key="7">
    <source>
        <dbReference type="ARBA" id="ARBA00023163"/>
    </source>
</evidence>
<dbReference type="SMART" id="SM00342">
    <property type="entry name" value="HTH_ARAC"/>
    <property type="match status" value="1"/>
</dbReference>
<evidence type="ECO:0000256" key="5">
    <source>
        <dbReference type="ARBA" id="ARBA00023015"/>
    </source>
</evidence>
<dbReference type="Pfam" id="PF17853">
    <property type="entry name" value="GGDEF_2"/>
    <property type="match status" value="1"/>
</dbReference>
<dbReference type="Gene3D" id="1.10.10.60">
    <property type="entry name" value="Homeodomain-like"/>
    <property type="match status" value="2"/>
</dbReference>
<dbReference type="RefSeq" id="WP_232184160.1">
    <property type="nucleotide sequence ID" value="NZ_JAIOAP010000002.1"/>
</dbReference>
<protein>
    <submittedName>
        <fullName evidence="11">Response regulator</fullName>
    </submittedName>
</protein>
<evidence type="ECO:0000313" key="11">
    <source>
        <dbReference type="EMBL" id="MEQ4483046.1"/>
    </source>
</evidence>
<evidence type="ECO:0000259" key="10">
    <source>
        <dbReference type="PROSITE" id="PS50110"/>
    </source>
</evidence>
<keyword evidence="4" id="KW-0902">Two-component regulatory system</keyword>
<dbReference type="SMART" id="SM00448">
    <property type="entry name" value="REC"/>
    <property type="match status" value="1"/>
</dbReference>
<dbReference type="Proteomes" id="UP001493487">
    <property type="component" value="Unassembled WGS sequence"/>
</dbReference>
<dbReference type="PANTHER" id="PTHR42713:SF3">
    <property type="entry name" value="TRANSCRIPTIONAL REGULATORY PROTEIN HPTR"/>
    <property type="match status" value="1"/>
</dbReference>
<evidence type="ECO:0000259" key="9">
    <source>
        <dbReference type="PROSITE" id="PS01124"/>
    </source>
</evidence>
<dbReference type="Pfam" id="PF12833">
    <property type="entry name" value="HTH_18"/>
    <property type="match status" value="1"/>
</dbReference>
<keyword evidence="12" id="KW-1185">Reference proteome</keyword>
<evidence type="ECO:0000256" key="1">
    <source>
        <dbReference type="ARBA" id="ARBA00004496"/>
    </source>
</evidence>
<evidence type="ECO:0000256" key="2">
    <source>
        <dbReference type="ARBA" id="ARBA00022490"/>
    </source>
</evidence>